<dbReference type="SUPFAM" id="SSF49562">
    <property type="entry name" value="C2 domain (Calcium/lipid-binding domain, CaLB)"/>
    <property type="match status" value="1"/>
</dbReference>
<dbReference type="GO" id="GO:0007009">
    <property type="term" value="P:plasma membrane organization"/>
    <property type="evidence" value="ECO:0007669"/>
    <property type="project" value="TreeGrafter"/>
</dbReference>
<evidence type="ECO:0000256" key="2">
    <source>
        <dbReference type="ARBA" id="ARBA00022692"/>
    </source>
</evidence>
<evidence type="ECO:0000256" key="5">
    <source>
        <dbReference type="ARBA" id="ARBA00023136"/>
    </source>
</evidence>
<dbReference type="AlphaFoldDB" id="A0A1A9WY02"/>
<evidence type="ECO:0000259" key="6">
    <source>
        <dbReference type="Pfam" id="PF00168"/>
    </source>
</evidence>
<accession>A0A1A9WY02</accession>
<protein>
    <submittedName>
        <fullName evidence="7">C2 domain-containing protein</fullName>
    </submittedName>
</protein>
<keyword evidence="8" id="KW-1185">Reference proteome</keyword>
<evidence type="ECO:0000256" key="3">
    <source>
        <dbReference type="ARBA" id="ARBA00022737"/>
    </source>
</evidence>
<proteinExistence type="predicted"/>
<keyword evidence="2" id="KW-0812">Transmembrane</keyword>
<sequence length="126" mass="14650">MTFKICREHLKILAPSQEECFINIVQDFLICTTVYKARQLGVFQGETLVRITLDKNHKQTKSYANSENPYFNEYFVFETHSTLMDLLRLTILYEVEERTTCKKNPTLSEFRGDNAKCLASTESVLP</sequence>
<dbReference type="PANTHER" id="PTHR12546">
    <property type="entry name" value="FER-1-LIKE"/>
    <property type="match status" value="1"/>
</dbReference>
<reference evidence="7" key="2">
    <citation type="submission" date="2020-05" db="UniProtKB">
        <authorList>
            <consortium name="EnsemblMetazoa"/>
        </authorList>
    </citation>
    <scope>IDENTIFICATION</scope>
    <source>
        <strain evidence="7">IAEA</strain>
    </source>
</reference>
<dbReference type="Pfam" id="PF00168">
    <property type="entry name" value="C2"/>
    <property type="match status" value="1"/>
</dbReference>
<dbReference type="PANTHER" id="PTHR12546:SF60">
    <property type="entry name" value="MISFIRE, ISOFORM F"/>
    <property type="match status" value="1"/>
</dbReference>
<dbReference type="Gene3D" id="2.60.40.150">
    <property type="entry name" value="C2 domain"/>
    <property type="match status" value="1"/>
</dbReference>
<keyword evidence="5" id="KW-0472">Membrane</keyword>
<reference evidence="8" key="1">
    <citation type="submission" date="2014-03" db="EMBL/GenBank/DDBJ databases">
        <authorList>
            <person name="Aksoy S."/>
            <person name="Warren W."/>
            <person name="Wilson R.K."/>
        </authorList>
    </citation>
    <scope>NUCLEOTIDE SEQUENCE [LARGE SCALE GENOMIC DNA]</scope>
    <source>
        <strain evidence="8">IAEA</strain>
    </source>
</reference>
<dbReference type="GO" id="GO:0016020">
    <property type="term" value="C:membrane"/>
    <property type="evidence" value="ECO:0007669"/>
    <property type="project" value="UniProtKB-SubCell"/>
</dbReference>
<dbReference type="InterPro" id="IPR035892">
    <property type="entry name" value="C2_domain_sf"/>
</dbReference>
<name>A0A1A9WY02_9MUSC</name>
<evidence type="ECO:0000313" key="8">
    <source>
        <dbReference type="Proteomes" id="UP000091820"/>
    </source>
</evidence>
<comment type="subcellular location">
    <subcellularLocation>
        <location evidence="1">Membrane</location>
        <topology evidence="1">Single-pass membrane protein</topology>
    </subcellularLocation>
</comment>
<evidence type="ECO:0000256" key="1">
    <source>
        <dbReference type="ARBA" id="ARBA00004167"/>
    </source>
</evidence>
<dbReference type="InterPro" id="IPR037721">
    <property type="entry name" value="Ferlin"/>
</dbReference>
<evidence type="ECO:0000256" key="4">
    <source>
        <dbReference type="ARBA" id="ARBA00022989"/>
    </source>
</evidence>
<keyword evidence="4" id="KW-1133">Transmembrane helix</keyword>
<organism evidence="7 8">
    <name type="scientific">Glossina brevipalpis</name>
    <dbReference type="NCBI Taxonomy" id="37001"/>
    <lineage>
        <taxon>Eukaryota</taxon>
        <taxon>Metazoa</taxon>
        <taxon>Ecdysozoa</taxon>
        <taxon>Arthropoda</taxon>
        <taxon>Hexapoda</taxon>
        <taxon>Insecta</taxon>
        <taxon>Pterygota</taxon>
        <taxon>Neoptera</taxon>
        <taxon>Endopterygota</taxon>
        <taxon>Diptera</taxon>
        <taxon>Brachycera</taxon>
        <taxon>Muscomorpha</taxon>
        <taxon>Hippoboscoidea</taxon>
        <taxon>Glossinidae</taxon>
        <taxon>Glossina</taxon>
    </lineage>
</organism>
<dbReference type="Proteomes" id="UP000091820">
    <property type="component" value="Unassembled WGS sequence"/>
</dbReference>
<dbReference type="VEuPathDB" id="VectorBase:GBRI036843"/>
<dbReference type="EnsemblMetazoa" id="GBRI036843-RA">
    <property type="protein sequence ID" value="GBRI036843-PA"/>
    <property type="gene ID" value="GBRI036843"/>
</dbReference>
<keyword evidence="3" id="KW-0677">Repeat</keyword>
<feature type="domain" description="C2" evidence="6">
    <location>
        <begin position="32"/>
        <end position="92"/>
    </location>
</feature>
<evidence type="ECO:0000313" key="7">
    <source>
        <dbReference type="EnsemblMetazoa" id="GBRI036843-PA"/>
    </source>
</evidence>
<dbReference type="InterPro" id="IPR000008">
    <property type="entry name" value="C2_dom"/>
</dbReference>